<accession>A0A2U8QT37</accession>
<reference evidence="1 2" key="1">
    <citation type="submission" date="2018-05" db="EMBL/GenBank/DDBJ databases">
        <title>Flavobacterium sp. MEBiC07310.</title>
        <authorList>
            <person name="Baek K."/>
        </authorList>
    </citation>
    <scope>NUCLEOTIDE SEQUENCE [LARGE SCALE GENOMIC DNA]</scope>
    <source>
        <strain evidence="1 2">MEBiC07310</strain>
    </source>
</reference>
<dbReference type="KEGG" id="fse:DI487_04860"/>
<proteinExistence type="predicted"/>
<protein>
    <recommendedName>
        <fullName evidence="3">CHAT domain-containing protein</fullName>
    </recommendedName>
</protein>
<dbReference type="OrthoDB" id="163530at2"/>
<gene>
    <name evidence="1" type="ORF">DI487_04860</name>
</gene>
<sequence>MNYSPPKIDNRFICIINRDNKELAALITSYISSPNMYNLIFEFPSVTTEHYDYLDDDIDEHHISRTIANEFNIKVKNAINQVYGCEYLIIAGLSEEQKSYLTFLEKYNVIEIQNYYDVETNLEAFNSKKNILKCRSCDILNGLHKAIKSNSILKIDEQAEEVIITLEANSGIIVVEDINKVSCVISVIYATSLNLSLYVIPEIDIDKRKISDFIEKWKNSNNDSYLYDLSSLIYPSIENVDFASYQFATFFTVGIPYSLIIKNVIPCTHVHLYINPDFFVFNAIYYQNAFNINSAIVFSPLEFIDEETDNIINTLKNNNYYVAELVDKNANAINLDYHIKEFPFNLLHICSHGGEIGGYDVSFEFIDRDGNKHIVEYDEVVTFDLTQIDFKNPEEKVPVVFKYLWRKFDGYIWRSEELRSKNYPHYVYSDMLNQISKRENMIRKPKDSITNSCAIKCYSSYYQAMFNIIAGIHSPIIFNNTCWSWSDIADHFISSGARGYIGTLWNINNDVAKQSAEHFYSNLFSTTIMNSLHDSLIYSKGSKDENIYIYYGLHFSSLKKGISLNNSKEEVVIRLISSLERWKEKLSITKKESVRKNIQELIKWNATLLATKFKNETINIIGEQFKKDNGI</sequence>
<evidence type="ECO:0008006" key="3">
    <source>
        <dbReference type="Google" id="ProtNLM"/>
    </source>
</evidence>
<dbReference type="AlphaFoldDB" id="A0A2U8QT37"/>
<evidence type="ECO:0000313" key="1">
    <source>
        <dbReference type="EMBL" id="AWM13259.1"/>
    </source>
</evidence>
<keyword evidence="2" id="KW-1185">Reference proteome</keyword>
<name>A0A2U8QT37_9FLAO</name>
<dbReference type="RefSeq" id="WP_109568662.1">
    <property type="nucleotide sequence ID" value="NZ_CP029463.1"/>
</dbReference>
<dbReference type="EMBL" id="CP029463">
    <property type="protein sequence ID" value="AWM13259.1"/>
    <property type="molecule type" value="Genomic_DNA"/>
</dbReference>
<dbReference type="Proteomes" id="UP000245429">
    <property type="component" value="Chromosome"/>
</dbReference>
<organism evidence="1 2">
    <name type="scientific">Flavobacterium sediminis</name>
    <dbReference type="NCBI Taxonomy" id="2201181"/>
    <lineage>
        <taxon>Bacteria</taxon>
        <taxon>Pseudomonadati</taxon>
        <taxon>Bacteroidota</taxon>
        <taxon>Flavobacteriia</taxon>
        <taxon>Flavobacteriales</taxon>
        <taxon>Flavobacteriaceae</taxon>
        <taxon>Flavobacterium</taxon>
    </lineage>
</organism>
<evidence type="ECO:0000313" key="2">
    <source>
        <dbReference type="Proteomes" id="UP000245429"/>
    </source>
</evidence>